<accession>A0A345HVG4</accession>
<feature type="transmembrane region" description="Helical" evidence="1">
    <location>
        <begin position="129"/>
        <end position="149"/>
    </location>
</feature>
<reference evidence="3" key="1">
    <citation type="submission" date="2018-07" db="EMBL/GenBank/DDBJ databases">
        <authorList>
            <person name="Zhao J."/>
        </authorList>
    </citation>
    <scope>NUCLEOTIDE SEQUENCE [LARGE SCALE GENOMIC DNA]</scope>
    <source>
        <strain evidence="3">GSSD-12</strain>
    </source>
</reference>
<sequence>MSLVNLLTIVAVVAWVVTRQLKAQQITADGRKWLVLPVVLAVFALREPRLLDPHHPALAALLIGVELLVGALMGLGWAWTSRVWAGQDGTTVWSKGTKATAAVWGVGIAVRLGLLGVGALLGVHQGSGALLLAFAATLLVRGGVLVWRARGVRLPAGPRASYGDQVAASPWKDRV</sequence>
<dbReference type="OrthoDB" id="3872634at2"/>
<evidence type="ECO:0000313" key="2">
    <source>
        <dbReference type="EMBL" id="AXG80688.1"/>
    </source>
</evidence>
<dbReference type="KEGG" id="spad:DVK44_26785"/>
<gene>
    <name evidence="2" type="ORF">DVK44_26785</name>
</gene>
<dbReference type="EMBL" id="CP031194">
    <property type="protein sequence ID" value="AXG80688.1"/>
    <property type="molecule type" value="Genomic_DNA"/>
</dbReference>
<dbReference type="AlphaFoldDB" id="A0A345HVG4"/>
<keyword evidence="3" id="KW-1185">Reference proteome</keyword>
<protein>
    <submittedName>
        <fullName evidence="2">DUF1453 family protein</fullName>
    </submittedName>
</protein>
<evidence type="ECO:0000313" key="3">
    <source>
        <dbReference type="Proteomes" id="UP000253868"/>
    </source>
</evidence>
<feature type="transmembrane region" description="Helical" evidence="1">
    <location>
        <begin position="101"/>
        <end position="123"/>
    </location>
</feature>
<keyword evidence="1" id="KW-0472">Membrane</keyword>
<dbReference type="Proteomes" id="UP000253868">
    <property type="component" value="Chromosome"/>
</dbReference>
<organism evidence="2 3">
    <name type="scientific">Streptomyces paludis</name>
    <dbReference type="NCBI Taxonomy" id="2282738"/>
    <lineage>
        <taxon>Bacteria</taxon>
        <taxon>Bacillati</taxon>
        <taxon>Actinomycetota</taxon>
        <taxon>Actinomycetes</taxon>
        <taxon>Kitasatosporales</taxon>
        <taxon>Streptomycetaceae</taxon>
        <taxon>Streptomyces</taxon>
    </lineage>
</organism>
<keyword evidence="1" id="KW-1133">Transmembrane helix</keyword>
<proteinExistence type="predicted"/>
<dbReference type="RefSeq" id="WP_114662718.1">
    <property type="nucleotide sequence ID" value="NZ_CP031194.1"/>
</dbReference>
<keyword evidence="1" id="KW-0812">Transmembrane</keyword>
<evidence type="ECO:0000256" key="1">
    <source>
        <dbReference type="SAM" id="Phobius"/>
    </source>
</evidence>
<feature type="transmembrane region" description="Helical" evidence="1">
    <location>
        <begin position="57"/>
        <end position="80"/>
    </location>
</feature>
<name>A0A345HVG4_9ACTN</name>